<evidence type="ECO:0000256" key="4">
    <source>
        <dbReference type="ARBA" id="ARBA00023163"/>
    </source>
</evidence>
<evidence type="ECO:0000256" key="6">
    <source>
        <dbReference type="ARBA" id="ARBA00037973"/>
    </source>
</evidence>
<feature type="domain" description="AP2/ERF" evidence="8">
    <location>
        <begin position="97"/>
        <end position="155"/>
    </location>
</feature>
<evidence type="ECO:0000256" key="7">
    <source>
        <dbReference type="SAM" id="MobiDB-lite"/>
    </source>
</evidence>
<organism evidence="9 10">
    <name type="scientific">Phoenix dactylifera</name>
    <name type="common">Date palm</name>
    <dbReference type="NCBI Taxonomy" id="42345"/>
    <lineage>
        <taxon>Eukaryota</taxon>
        <taxon>Viridiplantae</taxon>
        <taxon>Streptophyta</taxon>
        <taxon>Embryophyta</taxon>
        <taxon>Tracheophyta</taxon>
        <taxon>Spermatophyta</taxon>
        <taxon>Magnoliopsida</taxon>
        <taxon>Liliopsida</taxon>
        <taxon>Arecaceae</taxon>
        <taxon>Coryphoideae</taxon>
        <taxon>Phoeniceae</taxon>
        <taxon>Phoenix</taxon>
    </lineage>
</organism>
<dbReference type="InterPro" id="IPR036955">
    <property type="entry name" value="AP2/ERF_dom_sf"/>
</dbReference>
<dbReference type="GO" id="GO:0005634">
    <property type="term" value="C:nucleus"/>
    <property type="evidence" value="ECO:0007669"/>
    <property type="project" value="UniProtKB-SubCell"/>
</dbReference>
<reference evidence="10" key="1">
    <citation type="submission" date="2025-08" db="UniProtKB">
        <authorList>
            <consortium name="RefSeq"/>
        </authorList>
    </citation>
    <scope>IDENTIFICATION</scope>
    <source>
        <tissue evidence="10">Young leaves</tissue>
    </source>
</reference>
<dbReference type="Gene3D" id="3.30.730.10">
    <property type="entry name" value="AP2/ERF domain"/>
    <property type="match status" value="2"/>
</dbReference>
<dbReference type="KEGG" id="pda:120106897"/>
<dbReference type="PANTHER" id="PTHR32467:SF97">
    <property type="entry name" value="ETHYLENE-RESPONSIVE TRANSCRIPTION FACTOR WRI1"/>
    <property type="match status" value="1"/>
</dbReference>
<dbReference type="SUPFAM" id="SSF54171">
    <property type="entry name" value="DNA-binding domain"/>
    <property type="match status" value="2"/>
</dbReference>
<dbReference type="CDD" id="cd00018">
    <property type="entry name" value="AP2"/>
    <property type="match status" value="1"/>
</dbReference>
<name>A0A8B8ZNU4_PHODC</name>
<dbReference type="OrthoDB" id="207175at2759"/>
<keyword evidence="5" id="KW-0539">Nucleus</keyword>
<feature type="region of interest" description="Disordered" evidence="7">
    <location>
        <begin position="284"/>
        <end position="320"/>
    </location>
</feature>
<feature type="compositionally biased region" description="Basic and acidic residues" evidence="7">
    <location>
        <begin position="298"/>
        <end position="312"/>
    </location>
</feature>
<feature type="domain" description="AP2/ERF" evidence="8">
    <location>
        <begin position="1"/>
        <end position="61"/>
    </location>
</feature>
<evidence type="ECO:0000313" key="9">
    <source>
        <dbReference type="Proteomes" id="UP000228380"/>
    </source>
</evidence>
<evidence type="ECO:0000256" key="2">
    <source>
        <dbReference type="ARBA" id="ARBA00023015"/>
    </source>
</evidence>
<evidence type="ECO:0000259" key="8">
    <source>
        <dbReference type="PROSITE" id="PS51032"/>
    </source>
</evidence>
<dbReference type="PROSITE" id="PS51032">
    <property type="entry name" value="AP2_ERF"/>
    <property type="match status" value="2"/>
</dbReference>
<keyword evidence="9" id="KW-1185">Reference proteome</keyword>
<sequence>MVTSQDSLSSNASERPNNALNIFDNSVTFYRGAFDDEETAAHVYDLAALKYWGPKTILNFPANMYLKEYHEMQSISKEEYIAFLRHHGNEFAKDTSEYHGVEQHYKSVGWEARIGGISNNKYNYLEIYANEEEATRAYDFAAIEHSGSDVTTNFPISHYLQQAPQILEVQQFSQLEVSQEVNSMPHFLSSIEPQPEGHLQVSFEDPTNLFPPLPFGDPMVEPEATTMAAVLCGASDSPQSFTGRIFEPYMVDNNTADLFDDSYLNGPFEENFENLFMELEHIEGNLGGEGDPNGGSKHNVDGNMERSNEAAKDQGGGGTY</sequence>
<dbReference type="Proteomes" id="UP000228380">
    <property type="component" value="Unplaced"/>
</dbReference>
<keyword evidence="2" id="KW-0805">Transcription regulation</keyword>
<evidence type="ECO:0000256" key="3">
    <source>
        <dbReference type="ARBA" id="ARBA00023125"/>
    </source>
</evidence>
<dbReference type="SMART" id="SM00380">
    <property type="entry name" value="AP2"/>
    <property type="match status" value="2"/>
</dbReference>
<dbReference type="GO" id="GO:0003700">
    <property type="term" value="F:DNA-binding transcription factor activity"/>
    <property type="evidence" value="ECO:0007669"/>
    <property type="project" value="InterPro"/>
</dbReference>
<keyword evidence="3" id="KW-0238">DNA-binding</keyword>
<dbReference type="RefSeq" id="XP_038975920.1">
    <property type="nucleotide sequence ID" value="XM_039119992.1"/>
</dbReference>
<comment type="similarity">
    <text evidence="6">Belongs to the AP2/ERF transcription factor family. AP2 subfamily.</text>
</comment>
<dbReference type="GO" id="GO:0003677">
    <property type="term" value="F:DNA binding"/>
    <property type="evidence" value="ECO:0007669"/>
    <property type="project" value="UniProtKB-KW"/>
</dbReference>
<dbReference type="GeneID" id="120106897"/>
<dbReference type="InterPro" id="IPR016177">
    <property type="entry name" value="DNA-bd_dom_sf"/>
</dbReference>
<dbReference type="PANTHER" id="PTHR32467">
    <property type="entry name" value="AP2-LIKE ETHYLENE-RESPONSIVE TRANSCRIPTION FACTOR"/>
    <property type="match status" value="1"/>
</dbReference>
<gene>
    <name evidence="10" type="primary">LOC120106897</name>
</gene>
<evidence type="ECO:0000256" key="1">
    <source>
        <dbReference type="ARBA" id="ARBA00004123"/>
    </source>
</evidence>
<evidence type="ECO:0000256" key="5">
    <source>
        <dbReference type="ARBA" id="ARBA00023242"/>
    </source>
</evidence>
<evidence type="ECO:0000313" key="10">
    <source>
        <dbReference type="RefSeq" id="XP_038975920.1"/>
    </source>
</evidence>
<proteinExistence type="inferred from homology"/>
<comment type="subcellular location">
    <subcellularLocation>
        <location evidence="1">Nucleus</location>
    </subcellularLocation>
</comment>
<accession>A0A8B8ZNU4</accession>
<protein>
    <submittedName>
        <fullName evidence="10">AP2-like ethylene-responsive transcription factor At1g16060</fullName>
    </submittedName>
</protein>
<dbReference type="AlphaFoldDB" id="A0A8B8ZNU4"/>
<keyword evidence="4" id="KW-0804">Transcription</keyword>
<dbReference type="InterPro" id="IPR001471">
    <property type="entry name" value="AP2/ERF_dom"/>
</dbReference>